<dbReference type="HOGENOM" id="CLU_929885_0_0_6"/>
<proteinExistence type="predicted"/>
<keyword evidence="1" id="KW-0175">Coiled coil</keyword>
<dbReference type="AlphaFoldDB" id="A5UEE9"/>
<evidence type="ECO:0000313" key="3">
    <source>
        <dbReference type="EMBL" id="ABQ99149.1"/>
    </source>
</evidence>
<reference evidence="3 4" key="1">
    <citation type="journal article" date="2007" name="Genome Biol.">
        <title>Characterization and modeling of the Haemophilus influenzae core and supragenomes based on the complete genomic sequences of Rd and 12 clinical nontypeable strains.</title>
        <authorList>
            <person name="Hogg J.S."/>
            <person name="Hu F.Z."/>
            <person name="Janto B."/>
            <person name="Boissy R."/>
            <person name="Hayes J."/>
            <person name="Keefe R."/>
            <person name="Post J.C."/>
            <person name="Ehrlich G.D."/>
        </authorList>
    </citation>
    <scope>NUCLEOTIDE SEQUENCE [LARGE SCALE GENOMIC DNA]</scope>
    <source>
        <strain evidence="3 4">PittGG</strain>
    </source>
</reference>
<keyword evidence="2" id="KW-0472">Membrane</keyword>
<sequence length="299" mass="35853">MKNWQFKLVSGIVVLFCLLYFNAVMHYGADKTLWDKTVIFLTFLGTLAGIMAAISVIYALVSFKDFKQNFNKAESDLGRLYDRQSEVKKDIEEKLSNIKEKEKEINNILKETTHKEKMFKYLYQYVLDDHLNENERDWLKLAIDENSFDMRYRLYSILAQFKQDENELREKKAISNRMLRFNDKLIEIWLESLPYYEMLARVELKAHQVYRNYIRYIFETFAKESDISAETISYIKQLIFDVVRADEFYSFDFGIDDNFINALFEANKKLMINYSDLESYHLINQYNSREKRISNVFKS</sequence>
<feature type="coiled-coil region" evidence="1">
    <location>
        <begin position="81"/>
        <end position="111"/>
    </location>
</feature>
<evidence type="ECO:0000256" key="1">
    <source>
        <dbReference type="SAM" id="Coils"/>
    </source>
</evidence>
<name>A5UEE9_HAEIG</name>
<evidence type="ECO:0000256" key="2">
    <source>
        <dbReference type="SAM" id="Phobius"/>
    </source>
</evidence>
<dbReference type="EMBL" id="CP000672">
    <property type="protein sequence ID" value="ABQ99149.1"/>
    <property type="molecule type" value="Genomic_DNA"/>
</dbReference>
<keyword evidence="2" id="KW-1133">Transmembrane helix</keyword>
<evidence type="ECO:0000313" key="4">
    <source>
        <dbReference type="Proteomes" id="UP000001990"/>
    </source>
</evidence>
<keyword evidence="2" id="KW-0812">Transmembrane</keyword>
<organism evidence="3 4">
    <name type="scientific">Haemophilus influenzae (strain PittGG)</name>
    <dbReference type="NCBI Taxonomy" id="374931"/>
    <lineage>
        <taxon>Bacteria</taxon>
        <taxon>Pseudomonadati</taxon>
        <taxon>Pseudomonadota</taxon>
        <taxon>Gammaproteobacteria</taxon>
        <taxon>Pasteurellales</taxon>
        <taxon>Pasteurellaceae</taxon>
        <taxon>Haemophilus</taxon>
    </lineage>
</organism>
<dbReference type="Proteomes" id="UP000001990">
    <property type="component" value="Chromosome"/>
</dbReference>
<evidence type="ECO:0008006" key="5">
    <source>
        <dbReference type="Google" id="ProtNLM"/>
    </source>
</evidence>
<protein>
    <recommendedName>
        <fullName evidence="5">Phage abortive infection protein</fullName>
    </recommendedName>
</protein>
<dbReference type="KEGG" id="hiq:CGSHiGG_00135"/>
<feature type="transmembrane region" description="Helical" evidence="2">
    <location>
        <begin position="38"/>
        <end position="61"/>
    </location>
</feature>
<gene>
    <name evidence="3" type="ordered locus">CGSHiGG_00135</name>
</gene>
<accession>A5UEE9</accession>